<proteinExistence type="predicted"/>
<organism evidence="7 8">
    <name type="scientific">Dermacoccus abyssi</name>
    <dbReference type="NCBI Taxonomy" id="322596"/>
    <lineage>
        <taxon>Bacteria</taxon>
        <taxon>Bacillati</taxon>
        <taxon>Actinomycetota</taxon>
        <taxon>Actinomycetes</taxon>
        <taxon>Micrococcales</taxon>
        <taxon>Dermacoccaceae</taxon>
        <taxon>Dermacoccus</taxon>
    </lineage>
</organism>
<protein>
    <submittedName>
        <fullName evidence="7">Cobalt ECF transporter T component CbiQ</fullName>
    </submittedName>
</protein>
<reference evidence="7 8" key="1">
    <citation type="submission" date="2019-08" db="EMBL/GenBank/DDBJ databases">
        <title>Dermacoccus abyssi strain HZAU 226, whole genome Nanopore sequencing project.</title>
        <authorList>
            <person name="Guo A."/>
            <person name="Zhang X."/>
            <person name="Ruan Y."/>
            <person name="Liu W."/>
            <person name="Chen Q."/>
            <person name="Gu L."/>
        </authorList>
    </citation>
    <scope>NUCLEOTIDE SEQUENCE [LARGE SCALE GENOMIC DNA]</scope>
    <source>
        <strain evidence="7 8">HZAU 226</strain>
    </source>
</reference>
<evidence type="ECO:0000256" key="3">
    <source>
        <dbReference type="ARBA" id="ARBA00022692"/>
    </source>
</evidence>
<dbReference type="NCBIfam" id="TIGR02454">
    <property type="entry name" value="ECF_T_CbiQ"/>
    <property type="match status" value="1"/>
</dbReference>
<sequence>MTVGARTGSGPAIDRAAWSNRWRDRSVLEKAVLSLGLLVVAMATRPLWLHAALVAVCLAAILVGARVEPRLAARVLTLPVTFIVLGALAAAVSIGHPASDAVWSFGPFWSAPASIERSVETVGRSLAAASALMMLTLTTPMTDLLTAARRAKVPATMVEIAGLVYRMLFVLLDVAGNVRATQEARLGYASARIARASVASLLSATLRTAWVRAQRLGEGLEGRGFDGALVVTPRAQNVSVPFVGLSACVVLALGVVAVMTR</sequence>
<feature type="transmembrane region" description="Helical" evidence="6">
    <location>
        <begin position="47"/>
        <end position="65"/>
    </location>
</feature>
<keyword evidence="5 6" id="KW-0472">Membrane</keyword>
<keyword evidence="2" id="KW-1003">Cell membrane</keyword>
<dbReference type="InterPro" id="IPR012809">
    <property type="entry name" value="ECF_CbiQ"/>
</dbReference>
<dbReference type="InterPro" id="IPR052770">
    <property type="entry name" value="Cobalt_transport_CbiQ"/>
</dbReference>
<dbReference type="CDD" id="cd16914">
    <property type="entry name" value="EcfT"/>
    <property type="match status" value="1"/>
</dbReference>
<dbReference type="Proteomes" id="UP000323565">
    <property type="component" value="Chromosome"/>
</dbReference>
<keyword evidence="4 6" id="KW-1133">Transmembrane helix</keyword>
<evidence type="ECO:0000313" key="8">
    <source>
        <dbReference type="Proteomes" id="UP000323565"/>
    </source>
</evidence>
<evidence type="ECO:0000313" key="7">
    <source>
        <dbReference type="EMBL" id="QEH94094.1"/>
    </source>
</evidence>
<dbReference type="PANTHER" id="PTHR43723:SF1">
    <property type="entry name" value="COBALT TRANSPORT PROTEIN CBIQ"/>
    <property type="match status" value="1"/>
</dbReference>
<evidence type="ECO:0000256" key="6">
    <source>
        <dbReference type="SAM" id="Phobius"/>
    </source>
</evidence>
<accession>A0ABX5ZEB9</accession>
<dbReference type="EMBL" id="CP043031">
    <property type="protein sequence ID" value="QEH94094.1"/>
    <property type="molecule type" value="Genomic_DNA"/>
</dbReference>
<dbReference type="Pfam" id="PF02361">
    <property type="entry name" value="CbiQ"/>
    <property type="match status" value="1"/>
</dbReference>
<evidence type="ECO:0000256" key="4">
    <source>
        <dbReference type="ARBA" id="ARBA00022989"/>
    </source>
</evidence>
<keyword evidence="3 6" id="KW-0812">Transmembrane</keyword>
<feature type="transmembrane region" description="Helical" evidence="6">
    <location>
        <begin position="72"/>
        <end position="94"/>
    </location>
</feature>
<evidence type="ECO:0000256" key="2">
    <source>
        <dbReference type="ARBA" id="ARBA00022475"/>
    </source>
</evidence>
<name>A0ABX5ZEB9_9MICO</name>
<evidence type="ECO:0000256" key="5">
    <source>
        <dbReference type="ARBA" id="ARBA00023136"/>
    </source>
</evidence>
<dbReference type="InterPro" id="IPR003339">
    <property type="entry name" value="ABC/ECF_trnsptr_transmembrane"/>
</dbReference>
<feature type="transmembrane region" description="Helical" evidence="6">
    <location>
        <begin position="126"/>
        <end position="145"/>
    </location>
</feature>
<comment type="subcellular location">
    <subcellularLocation>
        <location evidence="1">Cell membrane</location>
        <topology evidence="1">Multi-pass membrane protein</topology>
    </subcellularLocation>
</comment>
<keyword evidence="8" id="KW-1185">Reference proteome</keyword>
<evidence type="ECO:0000256" key="1">
    <source>
        <dbReference type="ARBA" id="ARBA00004651"/>
    </source>
</evidence>
<gene>
    <name evidence="7" type="primary">cbiQ</name>
    <name evidence="7" type="ORF">FV141_11570</name>
</gene>
<feature type="transmembrane region" description="Helical" evidence="6">
    <location>
        <begin position="238"/>
        <end position="259"/>
    </location>
</feature>
<dbReference type="PANTHER" id="PTHR43723">
    <property type="entry name" value="COBALT TRANSPORT PROTEIN CBIQ"/>
    <property type="match status" value="1"/>
</dbReference>